<evidence type="ECO:0000256" key="6">
    <source>
        <dbReference type="ARBA" id="ARBA00048574"/>
    </source>
</evidence>
<dbReference type="GO" id="GO:0050519">
    <property type="term" value="F:holo-citrate lyase synthase activity"/>
    <property type="evidence" value="ECO:0007669"/>
    <property type="project" value="UniProtKB-EC"/>
</dbReference>
<dbReference type="Proteomes" id="UP000214880">
    <property type="component" value="Unassembled WGS sequence"/>
</dbReference>
<dbReference type="PANTHER" id="PTHR30201">
    <property type="entry name" value="TRIPHOSPHORIBOSYL-DEPHOSPHO-COA SYNTHASE"/>
    <property type="match status" value="1"/>
</dbReference>
<keyword evidence="9" id="KW-1185">Reference proteome</keyword>
<dbReference type="InterPro" id="IPR017551">
    <property type="entry name" value="TriPribosyl-deP-CoA_syn_CitG"/>
</dbReference>
<dbReference type="NCBIfam" id="TIGR03124">
    <property type="entry name" value="citrate_citX"/>
    <property type="match status" value="1"/>
</dbReference>
<dbReference type="EMBL" id="FNHB01000004">
    <property type="protein sequence ID" value="SDM39392.1"/>
    <property type="molecule type" value="Genomic_DNA"/>
</dbReference>
<keyword evidence="3" id="KW-0548">Nucleotidyltransferase</keyword>
<dbReference type="PANTHER" id="PTHR30201:SF2">
    <property type="entry name" value="2-(5''-TRIPHOSPHORIBOSYL)-3'-DEPHOSPHOCOENZYME-A SYNTHASE"/>
    <property type="match status" value="1"/>
</dbReference>
<dbReference type="STRING" id="146817.SAMN04488502_104128"/>
<protein>
    <recommendedName>
        <fullName evidence="7">Probable 2-(5''-triphosphoribosyl)-3'-dephosphocoenzyme-A synthase</fullName>
        <shortName evidence="7">2-(5''-triphosphoribosyl)-3'-dephospho-CoA synthase</shortName>
        <ecNumber evidence="7">2.4.2.52</ecNumber>
    </recommendedName>
</protein>
<keyword evidence="5 7" id="KW-0067">ATP-binding</keyword>
<evidence type="ECO:0000313" key="8">
    <source>
        <dbReference type="EMBL" id="SDM39392.1"/>
    </source>
</evidence>
<dbReference type="GO" id="GO:0005524">
    <property type="term" value="F:ATP binding"/>
    <property type="evidence" value="ECO:0007669"/>
    <property type="project" value="UniProtKB-KW"/>
</dbReference>
<dbReference type="HAMAP" id="MF_00397">
    <property type="entry name" value="CitG"/>
    <property type="match status" value="1"/>
</dbReference>
<gene>
    <name evidence="7" type="primary">citG</name>
    <name evidence="8" type="ORF">SAMN04488502_104128</name>
</gene>
<comment type="similarity">
    <text evidence="7">Belongs to the CitG/MdcB family.</text>
</comment>
<keyword evidence="4 7" id="KW-0547">Nucleotide-binding</keyword>
<reference evidence="8 9" key="1">
    <citation type="submission" date="2016-10" db="EMBL/GenBank/DDBJ databases">
        <authorList>
            <person name="de Groot N.N."/>
        </authorList>
    </citation>
    <scope>NUCLEOTIDE SEQUENCE [LARGE SCALE GENOMIC DNA]</scope>
    <source>
        <strain evidence="8 9">DSM 1736</strain>
    </source>
</reference>
<evidence type="ECO:0000256" key="2">
    <source>
        <dbReference type="ARBA" id="ARBA00022679"/>
    </source>
</evidence>
<name>A0A1G9SVC7_9FIRM</name>
<proteinExistence type="inferred from homology"/>
<evidence type="ECO:0000256" key="7">
    <source>
        <dbReference type="HAMAP-Rule" id="MF_00397"/>
    </source>
</evidence>
<evidence type="ECO:0000256" key="4">
    <source>
        <dbReference type="ARBA" id="ARBA00022741"/>
    </source>
</evidence>
<evidence type="ECO:0000256" key="5">
    <source>
        <dbReference type="ARBA" id="ARBA00022840"/>
    </source>
</evidence>
<accession>A0A1G9SVC7</accession>
<comment type="catalytic activity">
    <reaction evidence="1 7">
        <text>3'-dephospho-CoA + ATP = 2'-(5''-triphospho-alpha-D-ribosyl)-3'-dephospho-CoA + adenine</text>
        <dbReference type="Rhea" id="RHEA:15117"/>
        <dbReference type="ChEBI" id="CHEBI:16708"/>
        <dbReference type="ChEBI" id="CHEBI:30616"/>
        <dbReference type="ChEBI" id="CHEBI:57328"/>
        <dbReference type="ChEBI" id="CHEBI:61378"/>
        <dbReference type="EC" id="2.4.2.52"/>
    </reaction>
</comment>
<organism evidence="8 9">
    <name type="scientific">Dendrosporobacter quercicolus</name>
    <dbReference type="NCBI Taxonomy" id="146817"/>
    <lineage>
        <taxon>Bacteria</taxon>
        <taxon>Bacillati</taxon>
        <taxon>Bacillota</taxon>
        <taxon>Negativicutes</taxon>
        <taxon>Selenomonadales</taxon>
        <taxon>Sporomusaceae</taxon>
        <taxon>Dendrosporobacter</taxon>
    </lineage>
</organism>
<dbReference type="InterPro" id="IPR005551">
    <property type="entry name" value="CitX"/>
</dbReference>
<dbReference type="GO" id="GO:0046917">
    <property type="term" value="F:triphosphoribosyl-dephospho-CoA synthase activity"/>
    <property type="evidence" value="ECO:0007669"/>
    <property type="project" value="UniProtKB-UniRule"/>
</dbReference>
<dbReference type="EC" id="2.4.2.52" evidence="7"/>
<dbReference type="InterPro" id="IPR002736">
    <property type="entry name" value="CitG"/>
</dbReference>
<dbReference type="Gene3D" id="1.10.4200.10">
    <property type="entry name" value="Triphosphoribosyl-dephospho-CoA protein"/>
    <property type="match status" value="1"/>
</dbReference>
<evidence type="ECO:0000256" key="3">
    <source>
        <dbReference type="ARBA" id="ARBA00022695"/>
    </source>
</evidence>
<sequence length="524" mass="55737">MSLLSSTGTVRCLMSSGNRAKRHLPSLYRQESLAPGQNDNHEVIAINETIPPEPSAAPVTLAAVLAAKEYRAAARDELIGRRCVPVISLTINMPGPHKSGPEITSLLYTALTKLRHRLDAAGCELLEETVRHQYTGPFALLAVAGDAAAIKKLCMAIEDRTAYGRLLDIDVFDANGGQISRAGSASPPRSCFICPLPAAQCVRTQAHSPAEILLAAKKYLAAYQAARTSLWPQPVVAVATTALEAMLMEAACTPAPGLVDRYNSGAHQDMDFFTFIKSSSALSTAMFRFAQAGWEHDAQPAELLTVLRLIGLEAEAVMFKSTGGINTQKGLLFLLGILTASAACTIRRQPAGAFIDNIQAFTAAVCEGLVERELEILRSRLPDRNLTAGERLFLSHGISGIRGELAAGLPLVKSHGLPALRSALAAKAPLNDALVHALLALMTVAEDSTIFNRHGLDALRTVQQQASAIWLAGGMLTAGGRQRLAGLDQAFIAAKISPGGSADLLACTYFLHTLDHQLQTCKNG</sequence>
<evidence type="ECO:0000313" key="9">
    <source>
        <dbReference type="Proteomes" id="UP000214880"/>
    </source>
</evidence>
<dbReference type="AlphaFoldDB" id="A0A1G9SVC7"/>
<keyword evidence="2 7" id="KW-0808">Transferase</keyword>
<dbReference type="GO" id="GO:0051191">
    <property type="term" value="P:prosthetic group biosynthetic process"/>
    <property type="evidence" value="ECO:0007669"/>
    <property type="project" value="InterPro"/>
</dbReference>
<dbReference type="Pfam" id="PF03802">
    <property type="entry name" value="CitX"/>
    <property type="match status" value="1"/>
</dbReference>
<evidence type="ECO:0000256" key="1">
    <source>
        <dbReference type="ARBA" id="ARBA00001210"/>
    </source>
</evidence>
<comment type="catalytic activity">
    <reaction evidence="6">
        <text>apo-[citrate lyase ACP] + 2'-(5''-triphospho-alpha-D-ribosyl)-3'-dephospho-CoA = holo-[citrate lyase ACP] + diphosphate</text>
        <dbReference type="Rhea" id="RHEA:16333"/>
        <dbReference type="Rhea" id="RHEA-COMP:10157"/>
        <dbReference type="Rhea" id="RHEA-COMP:10158"/>
        <dbReference type="ChEBI" id="CHEBI:29999"/>
        <dbReference type="ChEBI" id="CHEBI:33019"/>
        <dbReference type="ChEBI" id="CHEBI:61378"/>
        <dbReference type="ChEBI" id="CHEBI:82683"/>
        <dbReference type="EC" id="2.7.7.61"/>
    </reaction>
</comment>
<dbReference type="Pfam" id="PF01874">
    <property type="entry name" value="CitG"/>
    <property type="match status" value="1"/>
</dbReference>